<dbReference type="Gramene" id="OE9A049421T2">
    <property type="protein sequence ID" value="OE9A049421C2"/>
    <property type="gene ID" value="OE9A049421"/>
</dbReference>
<evidence type="ECO:0000256" key="1">
    <source>
        <dbReference type="ARBA" id="ARBA00004123"/>
    </source>
</evidence>
<dbReference type="EMBL" id="CACTIH010000014">
    <property type="protein sequence ID" value="CAA2934436.1"/>
    <property type="molecule type" value="Genomic_DNA"/>
</dbReference>
<keyword evidence="5" id="KW-0539">Nucleus</keyword>
<comment type="caution">
    <text evidence="7">The sequence shown here is derived from an EMBL/GenBank/DDBJ whole genome shotgun (WGS) entry which is preliminary data.</text>
</comment>
<name>A0A8S0P909_OLEEU</name>
<keyword evidence="4" id="KW-0804">Transcription</keyword>
<organism evidence="7 8">
    <name type="scientific">Olea europaea subsp. europaea</name>
    <dbReference type="NCBI Taxonomy" id="158383"/>
    <lineage>
        <taxon>Eukaryota</taxon>
        <taxon>Viridiplantae</taxon>
        <taxon>Streptophyta</taxon>
        <taxon>Embryophyta</taxon>
        <taxon>Tracheophyta</taxon>
        <taxon>Spermatophyta</taxon>
        <taxon>Magnoliopsida</taxon>
        <taxon>eudicotyledons</taxon>
        <taxon>Gunneridae</taxon>
        <taxon>Pentapetalae</taxon>
        <taxon>asterids</taxon>
        <taxon>lamiids</taxon>
        <taxon>Lamiales</taxon>
        <taxon>Oleaceae</taxon>
        <taxon>Oleeae</taxon>
        <taxon>Olea</taxon>
    </lineage>
</organism>
<dbReference type="PROSITE" id="PS51152">
    <property type="entry name" value="NFYA_HAP2_2"/>
    <property type="match status" value="1"/>
</dbReference>
<evidence type="ECO:0000313" key="8">
    <source>
        <dbReference type="Proteomes" id="UP000594638"/>
    </source>
</evidence>
<evidence type="ECO:0000256" key="6">
    <source>
        <dbReference type="SAM" id="MobiDB-lite"/>
    </source>
</evidence>
<keyword evidence="2" id="KW-0805">Transcription regulation</keyword>
<keyword evidence="3" id="KW-0238">DNA-binding</keyword>
<accession>A0A8S0P909</accession>
<keyword evidence="8" id="KW-1185">Reference proteome</keyword>
<dbReference type="OrthoDB" id="1097733at2759"/>
<feature type="region of interest" description="Disordered" evidence="6">
    <location>
        <begin position="40"/>
        <end position="84"/>
    </location>
</feature>
<sequence length="84" mass="9683">MQIIVRLMSNKSTQSLRSSLMRRLILPYLDESRQLHAVRRAREGGQFKRKSENQQQEYESGEESQANLNLNSDKKDPTSSENGS</sequence>
<evidence type="ECO:0000256" key="2">
    <source>
        <dbReference type="ARBA" id="ARBA00023015"/>
    </source>
</evidence>
<feature type="compositionally biased region" description="Basic and acidic residues" evidence="6">
    <location>
        <begin position="40"/>
        <end position="52"/>
    </location>
</feature>
<dbReference type="InterPro" id="IPR001289">
    <property type="entry name" value="NFYA"/>
</dbReference>
<dbReference type="Gene3D" id="6.10.250.2430">
    <property type="match status" value="1"/>
</dbReference>
<gene>
    <name evidence="7" type="ORF">OLEA9_A049421</name>
</gene>
<reference evidence="7 8" key="1">
    <citation type="submission" date="2019-12" db="EMBL/GenBank/DDBJ databases">
        <authorList>
            <person name="Alioto T."/>
            <person name="Alioto T."/>
            <person name="Gomez Garrido J."/>
        </authorList>
    </citation>
    <scope>NUCLEOTIDE SEQUENCE [LARGE SCALE GENOMIC DNA]</scope>
</reference>
<evidence type="ECO:0000313" key="7">
    <source>
        <dbReference type="EMBL" id="CAA2934436.1"/>
    </source>
</evidence>
<dbReference type="GO" id="GO:0003677">
    <property type="term" value="F:DNA binding"/>
    <property type="evidence" value="ECO:0007669"/>
    <property type="project" value="UniProtKB-KW"/>
</dbReference>
<dbReference type="AlphaFoldDB" id="A0A8S0P909"/>
<dbReference type="Proteomes" id="UP000594638">
    <property type="component" value="Unassembled WGS sequence"/>
</dbReference>
<proteinExistence type="predicted"/>
<comment type="subcellular location">
    <subcellularLocation>
        <location evidence="1">Nucleus</location>
    </subcellularLocation>
</comment>
<evidence type="ECO:0000256" key="3">
    <source>
        <dbReference type="ARBA" id="ARBA00023125"/>
    </source>
</evidence>
<dbReference type="GO" id="GO:0003700">
    <property type="term" value="F:DNA-binding transcription factor activity"/>
    <property type="evidence" value="ECO:0007669"/>
    <property type="project" value="InterPro"/>
</dbReference>
<dbReference type="GO" id="GO:0005634">
    <property type="term" value="C:nucleus"/>
    <property type="evidence" value="ECO:0007669"/>
    <property type="project" value="UniProtKB-SubCell"/>
</dbReference>
<evidence type="ECO:0000256" key="4">
    <source>
        <dbReference type="ARBA" id="ARBA00023163"/>
    </source>
</evidence>
<protein>
    <submittedName>
        <fullName evidence="7">Nuclear transcription factor Y subunit A-7</fullName>
    </submittedName>
</protein>
<evidence type="ECO:0000256" key="5">
    <source>
        <dbReference type="ARBA" id="ARBA00023242"/>
    </source>
</evidence>